<comment type="caution">
    <text evidence="1">The sequence shown here is derived from an EMBL/GenBank/DDBJ whole genome shotgun (WGS) entry which is preliminary data.</text>
</comment>
<dbReference type="Proteomes" id="UP000034163">
    <property type="component" value="Unassembled WGS sequence"/>
</dbReference>
<proteinExistence type="predicted"/>
<gene>
    <name evidence="1" type="ORF">UU72_C0019G0012</name>
</gene>
<protein>
    <submittedName>
        <fullName evidence="1">Uncharacterized protein</fullName>
    </submittedName>
</protein>
<evidence type="ECO:0000313" key="2">
    <source>
        <dbReference type="Proteomes" id="UP000034163"/>
    </source>
</evidence>
<accession>A0A0G0WWM2</accession>
<evidence type="ECO:0000313" key="1">
    <source>
        <dbReference type="EMBL" id="KKS16547.1"/>
    </source>
</evidence>
<dbReference type="AlphaFoldDB" id="A0A0G0WWM2"/>
<dbReference type="EMBL" id="LCBS01000019">
    <property type="protein sequence ID" value="KKS16547.1"/>
    <property type="molecule type" value="Genomic_DNA"/>
</dbReference>
<name>A0A0G0WWM2_UNCKA</name>
<reference evidence="1 2" key="1">
    <citation type="journal article" date="2015" name="Nature">
        <title>rRNA introns, odd ribosomes, and small enigmatic genomes across a large radiation of phyla.</title>
        <authorList>
            <person name="Brown C.T."/>
            <person name="Hug L.A."/>
            <person name="Thomas B.C."/>
            <person name="Sharon I."/>
            <person name="Castelle C.J."/>
            <person name="Singh A."/>
            <person name="Wilkins M.J."/>
            <person name="Williams K.H."/>
            <person name="Banfield J.F."/>
        </authorList>
    </citation>
    <scope>NUCLEOTIDE SEQUENCE [LARGE SCALE GENOMIC DNA]</scope>
</reference>
<organism evidence="1 2">
    <name type="scientific">candidate division WWE3 bacterium GW2011_GWB1_41_6</name>
    <dbReference type="NCBI Taxonomy" id="1619112"/>
    <lineage>
        <taxon>Bacteria</taxon>
        <taxon>Katanobacteria</taxon>
    </lineage>
</organism>
<sequence length="58" mass="6209">MCTCQVSWVICGSCRGISMGRHDITCTMCGNRGKVSAIVKPDPNCPVHGKPTTQENLS</sequence>